<evidence type="ECO:0000256" key="1">
    <source>
        <dbReference type="ARBA" id="ARBA00004141"/>
    </source>
</evidence>
<dbReference type="InterPro" id="IPR008250">
    <property type="entry name" value="ATPase_P-typ_transduc_dom_A_sf"/>
</dbReference>
<keyword evidence="4" id="KW-1133">Transmembrane helix</keyword>
<feature type="transmembrane region" description="Helical" evidence="4">
    <location>
        <begin position="395"/>
        <end position="417"/>
    </location>
</feature>
<dbReference type="GO" id="GO:0015086">
    <property type="term" value="F:cadmium ion transmembrane transporter activity"/>
    <property type="evidence" value="ECO:0007669"/>
    <property type="project" value="TreeGrafter"/>
</dbReference>
<dbReference type="SUPFAM" id="SSF81653">
    <property type="entry name" value="Calcium ATPase, transduction domain A"/>
    <property type="match status" value="1"/>
</dbReference>
<dbReference type="Gene3D" id="2.70.150.10">
    <property type="entry name" value="Calcium-transporting ATPase, cytoplasmic transduction domain A"/>
    <property type="match status" value="1"/>
</dbReference>
<feature type="transmembrane region" description="Helical" evidence="4">
    <location>
        <begin position="85"/>
        <end position="108"/>
    </location>
</feature>
<feature type="transmembrane region" description="Helical" evidence="4">
    <location>
        <begin position="20"/>
        <end position="38"/>
    </location>
</feature>
<keyword evidence="4" id="KW-0812">Transmembrane</keyword>
<dbReference type="PANTHER" id="PTHR48085:SF5">
    <property type="entry name" value="CADMIUM_ZINC-TRANSPORTING ATPASE HMA4-RELATED"/>
    <property type="match status" value="1"/>
</dbReference>
<comment type="similarity">
    <text evidence="2">Belongs to the cation transport ATPase (P-type) (TC 3.A.3) family. Type IB subfamily.</text>
</comment>
<name>A0A4D4J1T8_9PSEU</name>
<evidence type="ECO:0000259" key="5">
    <source>
        <dbReference type="Pfam" id="PF00122"/>
    </source>
</evidence>
<evidence type="ECO:0000256" key="3">
    <source>
        <dbReference type="SAM" id="MobiDB-lite"/>
    </source>
</evidence>
<dbReference type="InterPro" id="IPR051014">
    <property type="entry name" value="Cation_Transport_ATPase_IB"/>
</dbReference>
<dbReference type="PANTHER" id="PTHR48085">
    <property type="entry name" value="CADMIUM/ZINC-TRANSPORTING ATPASE HMA2-RELATED"/>
    <property type="match status" value="1"/>
</dbReference>
<protein>
    <recommendedName>
        <fullName evidence="5">P-type ATPase A domain-containing protein</fullName>
    </recommendedName>
</protein>
<organism evidence="6 7">
    <name type="scientific">Gandjariella thermophila</name>
    <dbReference type="NCBI Taxonomy" id="1931992"/>
    <lineage>
        <taxon>Bacteria</taxon>
        <taxon>Bacillati</taxon>
        <taxon>Actinomycetota</taxon>
        <taxon>Actinomycetes</taxon>
        <taxon>Pseudonocardiales</taxon>
        <taxon>Pseudonocardiaceae</taxon>
        <taxon>Gandjariella</taxon>
    </lineage>
</organism>
<accession>A0A4D4J1T8</accession>
<evidence type="ECO:0000256" key="4">
    <source>
        <dbReference type="SAM" id="Phobius"/>
    </source>
</evidence>
<sequence length="444" mass="45569">MIGNRWALRPWAGRRVPVGRLAQPVMAVLIVVVGGLVWRRDHVAATDLWIAGGVLAVLASGWRSVGELRCRRLGADLPALLAAATALYLGEYLVAAVIGALAAAARLVRGLGMYQARQDLRRLVSGAARWAHRRELGSVFGGVRTVPSDVVEPGDLLVVPCGATVAVDCRLAESGYFDESALGGRLTPVLRGAGEPVGSGAVNVGPATEMWATRRAADSAQQRLIRAAERLTVDAAPLVRLTGRLAPGFLLAVAMLAGATWLASGQPDRALAVVAAAALAPLTVAARIALTAGTSRAARLGALVPDGSDFERLSRFRASRPVLVRSGAGEADARAAEHVPLPGGVLVADARQVALPTVAAAARRARRVAVQSVVVGLVLTAAAMAGAALGRLGPAAAVGTQCLTDAVVVACALRALLPPWLGGRRRGVDQSSGGDLRPGLAHSS</sequence>
<comment type="caution">
    <text evidence="6">The sequence shown here is derived from an EMBL/GenBank/DDBJ whole genome shotgun (WGS) entry which is preliminary data.</text>
</comment>
<reference evidence="7" key="1">
    <citation type="submission" date="2019-04" db="EMBL/GenBank/DDBJ databases">
        <title>Draft genome sequence of Pseudonocardiaceae bacterium SL3-2-4.</title>
        <authorList>
            <person name="Ningsih F."/>
            <person name="Yokota A."/>
            <person name="Sakai Y."/>
            <person name="Nanatani K."/>
            <person name="Yabe S."/>
            <person name="Oetari A."/>
            <person name="Sjamsuridzal W."/>
        </authorList>
    </citation>
    <scope>NUCLEOTIDE SEQUENCE [LARGE SCALE GENOMIC DNA]</scope>
    <source>
        <strain evidence="7">SL3-2-4</strain>
    </source>
</reference>
<evidence type="ECO:0000256" key="2">
    <source>
        <dbReference type="ARBA" id="ARBA00006024"/>
    </source>
</evidence>
<keyword evidence="7" id="KW-1185">Reference proteome</keyword>
<dbReference type="GO" id="GO:0016020">
    <property type="term" value="C:membrane"/>
    <property type="evidence" value="ECO:0007669"/>
    <property type="project" value="TreeGrafter"/>
</dbReference>
<dbReference type="Pfam" id="PF00122">
    <property type="entry name" value="E1-E2_ATPase"/>
    <property type="match status" value="1"/>
</dbReference>
<feature type="transmembrane region" description="Helical" evidence="4">
    <location>
        <begin position="245"/>
        <end position="264"/>
    </location>
</feature>
<gene>
    <name evidence="6" type="ORF">GTS_06850</name>
</gene>
<feature type="domain" description="P-type ATPase A" evidence="5">
    <location>
        <begin position="141"/>
        <end position="228"/>
    </location>
</feature>
<feature type="transmembrane region" description="Helical" evidence="4">
    <location>
        <begin position="368"/>
        <end position="389"/>
    </location>
</feature>
<dbReference type="AlphaFoldDB" id="A0A4D4J1T8"/>
<dbReference type="InterPro" id="IPR059000">
    <property type="entry name" value="ATPase_P-type_domA"/>
</dbReference>
<comment type="subcellular location">
    <subcellularLocation>
        <location evidence="1">Membrane</location>
        <topology evidence="1">Multi-pass membrane protein</topology>
    </subcellularLocation>
</comment>
<evidence type="ECO:0000313" key="6">
    <source>
        <dbReference type="EMBL" id="GDY29052.1"/>
    </source>
</evidence>
<dbReference type="Proteomes" id="UP000298860">
    <property type="component" value="Unassembled WGS sequence"/>
</dbReference>
<feature type="transmembrane region" description="Helical" evidence="4">
    <location>
        <begin position="270"/>
        <end position="290"/>
    </location>
</feature>
<dbReference type="RefSeq" id="WP_192909361.1">
    <property type="nucleotide sequence ID" value="NZ_BJFL01000002.1"/>
</dbReference>
<keyword evidence="4" id="KW-0472">Membrane</keyword>
<dbReference type="EMBL" id="BJFL01000002">
    <property type="protein sequence ID" value="GDY29052.1"/>
    <property type="molecule type" value="Genomic_DNA"/>
</dbReference>
<proteinExistence type="inferred from homology"/>
<evidence type="ECO:0000313" key="7">
    <source>
        <dbReference type="Proteomes" id="UP000298860"/>
    </source>
</evidence>
<feature type="region of interest" description="Disordered" evidence="3">
    <location>
        <begin position="425"/>
        <end position="444"/>
    </location>
</feature>